<dbReference type="SUPFAM" id="SSF89372">
    <property type="entry name" value="Fucose-specific lectin"/>
    <property type="match status" value="1"/>
</dbReference>
<name>A0ABW2CED2_9ACTN</name>
<comment type="caution">
    <text evidence="2">The sequence shown here is derived from an EMBL/GenBank/DDBJ whole genome shotgun (WGS) entry which is preliminary data.</text>
</comment>
<evidence type="ECO:0000313" key="2">
    <source>
        <dbReference type="EMBL" id="MFC6880142.1"/>
    </source>
</evidence>
<gene>
    <name evidence="2" type="ORF">ACFQKB_10230</name>
</gene>
<proteinExistence type="predicted"/>
<evidence type="ECO:0000256" key="1">
    <source>
        <dbReference type="SAM" id="SignalP"/>
    </source>
</evidence>
<evidence type="ECO:0000313" key="3">
    <source>
        <dbReference type="Proteomes" id="UP001596380"/>
    </source>
</evidence>
<protein>
    <submittedName>
        <fullName evidence="2">Uncharacterized protein</fullName>
    </submittedName>
</protein>
<organism evidence="2 3">
    <name type="scientific">Actinomadura yumaensis</name>
    <dbReference type="NCBI Taxonomy" id="111807"/>
    <lineage>
        <taxon>Bacteria</taxon>
        <taxon>Bacillati</taxon>
        <taxon>Actinomycetota</taxon>
        <taxon>Actinomycetes</taxon>
        <taxon>Streptosporangiales</taxon>
        <taxon>Thermomonosporaceae</taxon>
        <taxon>Actinomadura</taxon>
    </lineage>
</organism>
<dbReference type="EMBL" id="JBHSXS010000004">
    <property type="protein sequence ID" value="MFC6880142.1"/>
    <property type="molecule type" value="Genomic_DNA"/>
</dbReference>
<accession>A0ABW2CED2</accession>
<sequence>MRRNAVLAAATALTCGAGLVLAAAPAEAAGWRNIGSPALNYNGSLDRVDFAAKGAGWAVGSSGSFFSPKATIARWDGKAWTAQTSPVGFTPTDVAAASAKRAWIVGYGWTGPLGLYWNGSKWAKVSYPLVGLPTQVAAGADGTAYSVAGIDSSAGGPSAVLRWTGSAWTDAKVPLPPSSSITAVDVKSKSDVWLAGTTSNGVSVTGIAMHYDGRSWKRLDLPGAMGVPAYQGVLHRIVANSPTNVYVVRVRQNAQIANALVHYNGKTWTTVPTPLNAAGIGLSSDGKGGVVMLPITSGTRSQYMHYNGKAWTTLNGPARTGTVQIGDLDWRPGTTGIAGAGTATQPQKKTPFLEYFS</sequence>
<reference evidence="3" key="1">
    <citation type="journal article" date="2019" name="Int. J. Syst. Evol. Microbiol.">
        <title>The Global Catalogue of Microorganisms (GCM) 10K type strain sequencing project: providing services to taxonomists for standard genome sequencing and annotation.</title>
        <authorList>
            <consortium name="The Broad Institute Genomics Platform"/>
            <consortium name="The Broad Institute Genome Sequencing Center for Infectious Disease"/>
            <person name="Wu L."/>
            <person name="Ma J."/>
        </authorList>
    </citation>
    <scope>NUCLEOTIDE SEQUENCE [LARGE SCALE GENOMIC DNA]</scope>
    <source>
        <strain evidence="3">JCM 3369</strain>
    </source>
</reference>
<keyword evidence="1" id="KW-0732">Signal</keyword>
<feature type="chain" id="PRO_5046990236" evidence="1">
    <location>
        <begin position="29"/>
        <end position="357"/>
    </location>
</feature>
<feature type="signal peptide" evidence="1">
    <location>
        <begin position="1"/>
        <end position="28"/>
    </location>
</feature>
<keyword evidence="3" id="KW-1185">Reference proteome</keyword>
<dbReference type="Proteomes" id="UP001596380">
    <property type="component" value="Unassembled WGS sequence"/>
</dbReference>
<dbReference type="RefSeq" id="WP_160820638.1">
    <property type="nucleotide sequence ID" value="NZ_JBHSXS010000004.1"/>
</dbReference>